<sequence>MKKLPLSAQVTIIAGHPFRGRIEPVAGAETLVVQMRDTAPDGVNWASCVRTTVPGRREPDWLQTGDVLFPARGNVSRAVLIDEQIGTLKAVAAPHFFLLRTKKASLLPAYLAWWLNQDPVQRHLEQNAQSSTLVRNIARTVLETTPLALPPLAEQQKLAGVALAMHQEETLLMRLRQSNQHIMTGLARDLLAR</sequence>
<dbReference type="InterPro" id="IPR044946">
    <property type="entry name" value="Restrct_endonuc_typeI_TRD_sf"/>
</dbReference>
<dbReference type="AlphaFoldDB" id="A0A841QFY1"/>
<evidence type="ECO:0000256" key="1">
    <source>
        <dbReference type="ARBA" id="ARBA00022747"/>
    </source>
</evidence>
<name>A0A841QFY1_9PROT</name>
<comment type="caution">
    <text evidence="3">The sequence shown here is derived from an EMBL/GenBank/DDBJ whole genome shotgun (WGS) entry which is preliminary data.</text>
</comment>
<evidence type="ECO:0000256" key="2">
    <source>
        <dbReference type="ARBA" id="ARBA00023125"/>
    </source>
</evidence>
<evidence type="ECO:0008006" key="5">
    <source>
        <dbReference type="Google" id="ProtNLM"/>
    </source>
</evidence>
<organism evidence="3 4">
    <name type="scientific">Acetobacter lovaniensis</name>
    <dbReference type="NCBI Taxonomy" id="104100"/>
    <lineage>
        <taxon>Bacteria</taxon>
        <taxon>Pseudomonadati</taxon>
        <taxon>Pseudomonadota</taxon>
        <taxon>Alphaproteobacteria</taxon>
        <taxon>Acetobacterales</taxon>
        <taxon>Acetobacteraceae</taxon>
        <taxon>Acetobacter</taxon>
    </lineage>
</organism>
<dbReference type="EMBL" id="JACHIE010000007">
    <property type="protein sequence ID" value="MBB6457275.1"/>
    <property type="molecule type" value="Genomic_DNA"/>
</dbReference>
<dbReference type="Gene3D" id="3.90.220.20">
    <property type="entry name" value="DNA methylase specificity domains"/>
    <property type="match status" value="1"/>
</dbReference>
<keyword evidence="4" id="KW-1185">Reference proteome</keyword>
<keyword evidence="2" id="KW-0238">DNA-binding</keyword>
<evidence type="ECO:0000313" key="4">
    <source>
        <dbReference type="Proteomes" id="UP000578000"/>
    </source>
</evidence>
<dbReference type="Proteomes" id="UP000578000">
    <property type="component" value="Unassembled WGS sequence"/>
</dbReference>
<dbReference type="SUPFAM" id="SSF116734">
    <property type="entry name" value="DNA methylase specificity domain"/>
    <property type="match status" value="1"/>
</dbReference>
<reference evidence="3 4" key="1">
    <citation type="submission" date="2020-08" db="EMBL/GenBank/DDBJ databases">
        <title>Genomic Encyclopedia of Type Strains, Phase IV (KMG-IV): sequencing the most valuable type-strain genomes for metagenomic binning, comparative biology and taxonomic classification.</title>
        <authorList>
            <person name="Goeker M."/>
        </authorList>
    </citation>
    <scope>NUCLEOTIDE SEQUENCE [LARGE SCALE GENOMIC DNA]</scope>
    <source>
        <strain evidence="3 4">DSM 4491</strain>
    </source>
</reference>
<accession>A0A841QFY1</accession>
<gene>
    <name evidence="3" type="ORF">HNR55_001866</name>
</gene>
<dbReference type="GO" id="GO:0009307">
    <property type="term" value="P:DNA restriction-modification system"/>
    <property type="evidence" value="ECO:0007669"/>
    <property type="project" value="UniProtKB-KW"/>
</dbReference>
<proteinExistence type="predicted"/>
<evidence type="ECO:0000313" key="3">
    <source>
        <dbReference type="EMBL" id="MBB6457275.1"/>
    </source>
</evidence>
<dbReference type="GO" id="GO:0003677">
    <property type="term" value="F:DNA binding"/>
    <property type="evidence" value="ECO:0007669"/>
    <property type="project" value="UniProtKB-KW"/>
</dbReference>
<protein>
    <recommendedName>
        <fullName evidence="5">Restriction endonuclease subunit S</fullName>
    </recommendedName>
</protein>
<keyword evidence="1" id="KW-0680">Restriction system</keyword>